<dbReference type="Pfam" id="PF01408">
    <property type="entry name" value="GFO_IDH_MocA"/>
    <property type="match status" value="1"/>
</dbReference>
<feature type="domain" description="Gfo/Idh/MocA-like oxidoreductase N-terminal" evidence="1">
    <location>
        <begin position="32"/>
        <end position="137"/>
    </location>
</feature>
<proteinExistence type="predicted"/>
<organism evidence="2 3">
    <name type="scientific">Leptospira meyeri</name>
    <dbReference type="NCBI Taxonomy" id="29508"/>
    <lineage>
        <taxon>Bacteria</taxon>
        <taxon>Pseudomonadati</taxon>
        <taxon>Spirochaetota</taxon>
        <taxon>Spirochaetia</taxon>
        <taxon>Leptospirales</taxon>
        <taxon>Leptospiraceae</taxon>
        <taxon>Leptospira</taxon>
    </lineage>
</organism>
<dbReference type="Gene3D" id="3.30.360.10">
    <property type="entry name" value="Dihydrodipicolinate Reductase, domain 2"/>
    <property type="match status" value="1"/>
</dbReference>
<dbReference type="RefSeq" id="WP_004783620.1">
    <property type="nucleotide sequence ID" value="NZ_SORO01000001.1"/>
</dbReference>
<dbReference type="OrthoDB" id="9815825at2"/>
<sequence>MKQYSAAVVGLGSIGQGLDYDQDIDRNDICLTHTSAYFQHNGFHLVAGVDTLGSFREKFSAKYKSPAFETVSELKKYNPDVISICVPSHLHKSIFDEVIDLGPKAIVCEKPICDSINDADEMVKKAQSKQCLLLVNFIRRFEKGHVELKKKFDRNEFGKIRKVSVFYSKGVLNNGSHFINLLSFFFGEPTYCKVLKVGNVLGNSDLEPDFLLHFENGVDAYFMAGNEDDFSVKEIVFLTEKGIINYQQGGVKIEYFPVETSSVFKDYKIKSFNSQLVTTDFNRYQWYTMDALYNYLENEIDCESDGSSALNTQLVVDQIFSQCSNMEGMN</sequence>
<comment type="caution">
    <text evidence="2">The sequence shown here is derived from an EMBL/GenBank/DDBJ whole genome shotgun (WGS) entry which is preliminary data.</text>
</comment>
<dbReference type="EMBL" id="SORO01000001">
    <property type="protein sequence ID" value="TDY71184.1"/>
    <property type="molecule type" value="Genomic_DNA"/>
</dbReference>
<name>A0A4R8MQ91_LEPME</name>
<dbReference type="InterPro" id="IPR036291">
    <property type="entry name" value="NAD(P)-bd_dom_sf"/>
</dbReference>
<dbReference type="Proteomes" id="UP000294684">
    <property type="component" value="Unassembled WGS sequence"/>
</dbReference>
<dbReference type="SUPFAM" id="SSF55347">
    <property type="entry name" value="Glyceraldehyde-3-phosphate dehydrogenase-like, C-terminal domain"/>
    <property type="match status" value="1"/>
</dbReference>
<protein>
    <submittedName>
        <fullName evidence="2">Putative dehydrogenase</fullName>
    </submittedName>
</protein>
<keyword evidence="3" id="KW-1185">Reference proteome</keyword>
<dbReference type="PANTHER" id="PTHR43377">
    <property type="entry name" value="BILIVERDIN REDUCTASE A"/>
    <property type="match status" value="1"/>
</dbReference>
<gene>
    <name evidence="2" type="ORF">CLV96_0139</name>
</gene>
<evidence type="ECO:0000259" key="1">
    <source>
        <dbReference type="Pfam" id="PF01408"/>
    </source>
</evidence>
<dbReference type="GO" id="GO:0000166">
    <property type="term" value="F:nucleotide binding"/>
    <property type="evidence" value="ECO:0007669"/>
    <property type="project" value="InterPro"/>
</dbReference>
<dbReference type="PANTHER" id="PTHR43377:SF1">
    <property type="entry name" value="BILIVERDIN REDUCTASE A"/>
    <property type="match status" value="1"/>
</dbReference>
<dbReference type="InterPro" id="IPR051450">
    <property type="entry name" value="Gfo/Idh/MocA_Oxidoreductases"/>
</dbReference>
<evidence type="ECO:0000313" key="2">
    <source>
        <dbReference type="EMBL" id="TDY71184.1"/>
    </source>
</evidence>
<evidence type="ECO:0000313" key="3">
    <source>
        <dbReference type="Proteomes" id="UP000294684"/>
    </source>
</evidence>
<accession>A0A4R8MQ91</accession>
<dbReference type="GeneID" id="79825497"/>
<dbReference type="InterPro" id="IPR000683">
    <property type="entry name" value="Gfo/Idh/MocA-like_OxRdtase_N"/>
</dbReference>
<dbReference type="STRING" id="1193051.LEP1GSC017_3829"/>
<dbReference type="AlphaFoldDB" id="A0A4R8MQ91"/>
<reference evidence="2 3" key="1">
    <citation type="submission" date="2019-03" db="EMBL/GenBank/DDBJ databases">
        <title>Genomic Encyclopedia of Archaeal and Bacterial Type Strains, Phase II (KMG-II): from individual species to whole genera.</title>
        <authorList>
            <person name="Goeker M."/>
        </authorList>
    </citation>
    <scope>NUCLEOTIDE SEQUENCE [LARGE SCALE GENOMIC DNA]</scope>
    <source>
        <strain evidence="2 3">DSM 21537</strain>
    </source>
</reference>
<dbReference type="Gene3D" id="3.40.50.720">
    <property type="entry name" value="NAD(P)-binding Rossmann-like Domain"/>
    <property type="match status" value="1"/>
</dbReference>
<dbReference type="SUPFAM" id="SSF51735">
    <property type="entry name" value="NAD(P)-binding Rossmann-fold domains"/>
    <property type="match status" value="1"/>
</dbReference>